<feature type="region of interest" description="Disordered" evidence="1">
    <location>
        <begin position="58"/>
        <end position="96"/>
    </location>
</feature>
<organism evidence="2 3">
    <name type="scientific">Portunus trituberculatus</name>
    <name type="common">Swimming crab</name>
    <name type="synonym">Neptunus trituberculatus</name>
    <dbReference type="NCBI Taxonomy" id="210409"/>
    <lineage>
        <taxon>Eukaryota</taxon>
        <taxon>Metazoa</taxon>
        <taxon>Ecdysozoa</taxon>
        <taxon>Arthropoda</taxon>
        <taxon>Crustacea</taxon>
        <taxon>Multicrustacea</taxon>
        <taxon>Malacostraca</taxon>
        <taxon>Eumalacostraca</taxon>
        <taxon>Eucarida</taxon>
        <taxon>Decapoda</taxon>
        <taxon>Pleocyemata</taxon>
        <taxon>Brachyura</taxon>
        <taxon>Eubrachyura</taxon>
        <taxon>Portunoidea</taxon>
        <taxon>Portunidae</taxon>
        <taxon>Portuninae</taxon>
        <taxon>Portunus</taxon>
    </lineage>
</organism>
<feature type="compositionally biased region" description="Polar residues" evidence="1">
    <location>
        <begin position="75"/>
        <end position="84"/>
    </location>
</feature>
<feature type="region of interest" description="Disordered" evidence="1">
    <location>
        <begin position="1"/>
        <end position="32"/>
    </location>
</feature>
<sequence>MTPVIFQTPPCRRQSKPPTKARREREARKVRRRRRLCVRTNPRHSYCYYLPTTTHTIATTPPLLPPHPSTPTTHQAHPQIQGRTGNRHAGGKNIPE</sequence>
<accession>A0A5B7JAI1</accession>
<keyword evidence="3" id="KW-1185">Reference proteome</keyword>
<comment type="caution">
    <text evidence="2">The sequence shown here is derived from an EMBL/GenBank/DDBJ whole genome shotgun (WGS) entry which is preliminary data.</text>
</comment>
<dbReference type="Proteomes" id="UP000324222">
    <property type="component" value="Unassembled WGS sequence"/>
</dbReference>
<evidence type="ECO:0000313" key="2">
    <source>
        <dbReference type="EMBL" id="MPC93740.1"/>
    </source>
</evidence>
<protein>
    <submittedName>
        <fullName evidence="2">Uncharacterized protein</fullName>
    </submittedName>
</protein>
<reference evidence="2 3" key="1">
    <citation type="submission" date="2019-05" db="EMBL/GenBank/DDBJ databases">
        <title>Another draft genome of Portunus trituberculatus and its Hox gene families provides insights of decapod evolution.</title>
        <authorList>
            <person name="Jeong J.-H."/>
            <person name="Song I."/>
            <person name="Kim S."/>
            <person name="Choi T."/>
            <person name="Kim D."/>
            <person name="Ryu S."/>
            <person name="Kim W."/>
        </authorList>
    </citation>
    <scope>NUCLEOTIDE SEQUENCE [LARGE SCALE GENOMIC DNA]</scope>
    <source>
        <tissue evidence="2">Muscle</tissue>
    </source>
</reference>
<evidence type="ECO:0000313" key="3">
    <source>
        <dbReference type="Proteomes" id="UP000324222"/>
    </source>
</evidence>
<gene>
    <name evidence="2" type="ORF">E2C01_088880</name>
</gene>
<name>A0A5B7JAI1_PORTR</name>
<evidence type="ECO:0000256" key="1">
    <source>
        <dbReference type="SAM" id="MobiDB-lite"/>
    </source>
</evidence>
<dbReference type="EMBL" id="VSRR010095931">
    <property type="protein sequence ID" value="MPC93740.1"/>
    <property type="molecule type" value="Genomic_DNA"/>
</dbReference>
<proteinExistence type="predicted"/>
<dbReference type="AlphaFoldDB" id="A0A5B7JAI1"/>